<feature type="region of interest" description="Disordered" evidence="1">
    <location>
        <begin position="116"/>
        <end position="210"/>
    </location>
</feature>
<evidence type="ECO:0000313" key="3">
    <source>
        <dbReference type="Proteomes" id="UP000195981"/>
    </source>
</evidence>
<keyword evidence="3" id="KW-1185">Reference proteome</keyword>
<gene>
    <name evidence="2" type="ORF">FM110_07840</name>
</gene>
<evidence type="ECO:0000256" key="1">
    <source>
        <dbReference type="SAM" id="MobiDB-lite"/>
    </source>
</evidence>
<name>A0A1X6X363_9MICO</name>
<dbReference type="Gene3D" id="1.10.10.2390">
    <property type="match status" value="2"/>
</dbReference>
<evidence type="ECO:0000313" key="2">
    <source>
        <dbReference type="EMBL" id="SLM92292.1"/>
    </source>
</evidence>
<evidence type="ECO:0008006" key="4">
    <source>
        <dbReference type="Google" id="ProtNLM"/>
    </source>
</evidence>
<feature type="compositionally biased region" description="Low complexity" evidence="1">
    <location>
        <begin position="194"/>
        <end position="207"/>
    </location>
</feature>
<sequence length="312" mass="32417">MMRRARGILDAPPFPCPPVREVADMPTSNPLAPVLGWLHKGYPEGVPPKDFYPLLALLARTLSDEELDEIVATLIDESTDGPIHERDVHQAIEQVKQAPPNQSDVRDVAARLAAAGWPLGDPDAPRLGERSPAAAGAFGRSVEDAEAVPDASSTVAAPDASSTGAAADAPSAVGTSRAGAASSTADADGDDGADGIVTGTAGAAGAGPAENPAPGLVQRISDWFDVGFPEGVPATDRVPIMALLRRRLTDEEAEQIARRLEREADGQPVAASAAEALIDEVTHDGATPHELERVAARLAARGWPLASDRREN</sequence>
<dbReference type="Pfam" id="PF11829">
    <property type="entry name" value="DUF3349"/>
    <property type="match status" value="2"/>
</dbReference>
<organism evidence="2 3">
    <name type="scientific">Brachybacterium nesterenkovii</name>
    <dbReference type="NCBI Taxonomy" id="47847"/>
    <lineage>
        <taxon>Bacteria</taxon>
        <taxon>Bacillati</taxon>
        <taxon>Actinomycetota</taxon>
        <taxon>Actinomycetes</taxon>
        <taxon>Micrococcales</taxon>
        <taxon>Dermabacteraceae</taxon>
        <taxon>Brachybacterium</taxon>
    </lineage>
</organism>
<proteinExistence type="predicted"/>
<dbReference type="Proteomes" id="UP000195981">
    <property type="component" value="Unassembled WGS sequence"/>
</dbReference>
<dbReference type="InterPro" id="IPR021784">
    <property type="entry name" value="DUF3349"/>
</dbReference>
<dbReference type="Gene3D" id="6.10.140.2080">
    <property type="match status" value="2"/>
</dbReference>
<accession>A0A1X6X363</accession>
<protein>
    <recommendedName>
        <fullName evidence="4">DUF3349 domain-containing protein</fullName>
    </recommendedName>
</protein>
<dbReference type="EMBL" id="FWFG01000068">
    <property type="protein sequence ID" value="SLM92292.1"/>
    <property type="molecule type" value="Genomic_DNA"/>
</dbReference>
<dbReference type="AlphaFoldDB" id="A0A1X6X363"/>
<feature type="compositionally biased region" description="Low complexity" evidence="1">
    <location>
        <begin position="155"/>
        <end position="186"/>
    </location>
</feature>
<reference evidence="2 3" key="1">
    <citation type="submission" date="2017-02" db="EMBL/GenBank/DDBJ databases">
        <authorList>
            <person name="Peterson S.W."/>
        </authorList>
    </citation>
    <scope>NUCLEOTIDE SEQUENCE [LARGE SCALE GENOMIC DNA]</scope>
    <source>
        <strain evidence="2 3">CIP104813</strain>
    </source>
</reference>